<evidence type="ECO:0000313" key="2">
    <source>
        <dbReference type="EMBL" id="GGC46197.1"/>
    </source>
</evidence>
<keyword evidence="3" id="KW-1185">Reference proteome</keyword>
<keyword evidence="1" id="KW-0812">Transmembrane</keyword>
<evidence type="ECO:0000256" key="1">
    <source>
        <dbReference type="SAM" id="Phobius"/>
    </source>
</evidence>
<feature type="transmembrane region" description="Helical" evidence="1">
    <location>
        <begin position="50"/>
        <end position="69"/>
    </location>
</feature>
<evidence type="ECO:0000313" key="3">
    <source>
        <dbReference type="Proteomes" id="UP000632322"/>
    </source>
</evidence>
<proteinExistence type="predicted"/>
<comment type="caution">
    <text evidence="2">The sequence shown here is derived from an EMBL/GenBank/DDBJ whole genome shotgun (WGS) entry which is preliminary data.</text>
</comment>
<dbReference type="RefSeq" id="WP_181272087.1">
    <property type="nucleotide sequence ID" value="NZ_BMJG01000014.1"/>
</dbReference>
<sequence length="80" mass="8762">MKTTLRSIFLPLFTLAMVVFLVLAFIIVFTQIAGILFAQGAWIDAARESLSQPSIIAAIAVGLLGYCYYTTIDKDGEDED</sequence>
<name>A0ABQ1MST6_9MICO</name>
<gene>
    <name evidence="2" type="ORF">GCM10010974_30570</name>
</gene>
<reference evidence="3" key="1">
    <citation type="journal article" date="2019" name="Int. J. Syst. Evol. Microbiol.">
        <title>The Global Catalogue of Microorganisms (GCM) 10K type strain sequencing project: providing services to taxonomists for standard genome sequencing and annotation.</title>
        <authorList>
            <consortium name="The Broad Institute Genomics Platform"/>
            <consortium name="The Broad Institute Genome Sequencing Center for Infectious Disease"/>
            <person name="Wu L."/>
            <person name="Ma J."/>
        </authorList>
    </citation>
    <scope>NUCLEOTIDE SEQUENCE [LARGE SCALE GENOMIC DNA]</scope>
    <source>
        <strain evidence="3">CGMCC 1.15472</strain>
    </source>
</reference>
<keyword evidence="1" id="KW-0472">Membrane</keyword>
<dbReference type="Proteomes" id="UP000632322">
    <property type="component" value="Unassembled WGS sequence"/>
</dbReference>
<accession>A0ABQ1MST6</accession>
<protein>
    <submittedName>
        <fullName evidence="2">Uncharacterized protein</fullName>
    </submittedName>
</protein>
<organism evidence="2 3">
    <name type="scientific">Brevibacterium sediminis</name>
    <dbReference type="NCBI Taxonomy" id="1857024"/>
    <lineage>
        <taxon>Bacteria</taxon>
        <taxon>Bacillati</taxon>
        <taxon>Actinomycetota</taxon>
        <taxon>Actinomycetes</taxon>
        <taxon>Micrococcales</taxon>
        <taxon>Brevibacteriaceae</taxon>
        <taxon>Brevibacterium</taxon>
    </lineage>
</organism>
<feature type="transmembrane region" description="Helical" evidence="1">
    <location>
        <begin position="12"/>
        <end position="38"/>
    </location>
</feature>
<dbReference type="EMBL" id="BMJG01000014">
    <property type="protein sequence ID" value="GGC46197.1"/>
    <property type="molecule type" value="Genomic_DNA"/>
</dbReference>
<keyword evidence="1" id="KW-1133">Transmembrane helix</keyword>